<accession>A0ABP6QAD3</accession>
<dbReference type="Pfam" id="PF04213">
    <property type="entry name" value="HtaA"/>
    <property type="match status" value="1"/>
</dbReference>
<feature type="domain" description="Htaa" evidence="1">
    <location>
        <begin position="3"/>
        <end position="134"/>
    </location>
</feature>
<dbReference type="Proteomes" id="UP001501237">
    <property type="component" value="Unassembled WGS sequence"/>
</dbReference>
<gene>
    <name evidence="2" type="ORF">GCM10010468_24720</name>
</gene>
<keyword evidence="3" id="KW-1185">Reference proteome</keyword>
<reference evidence="3" key="1">
    <citation type="journal article" date="2019" name="Int. J. Syst. Evol. Microbiol.">
        <title>The Global Catalogue of Microorganisms (GCM) 10K type strain sequencing project: providing services to taxonomists for standard genome sequencing and annotation.</title>
        <authorList>
            <consortium name="The Broad Institute Genomics Platform"/>
            <consortium name="The Broad Institute Genome Sequencing Center for Infectious Disease"/>
            <person name="Wu L."/>
            <person name="Ma J."/>
        </authorList>
    </citation>
    <scope>NUCLEOTIDE SEQUENCE [LARGE SCALE GENOMIC DNA]</scope>
    <source>
        <strain evidence="3">JCM 9377</strain>
    </source>
</reference>
<protein>
    <recommendedName>
        <fullName evidence="1">Htaa domain-containing protein</fullName>
    </recommendedName>
</protein>
<name>A0ABP6QAD3_9ACTN</name>
<evidence type="ECO:0000313" key="2">
    <source>
        <dbReference type="EMBL" id="GAA3208040.1"/>
    </source>
</evidence>
<organism evidence="2 3">
    <name type="scientific">Actinocorallia longicatena</name>
    <dbReference type="NCBI Taxonomy" id="111803"/>
    <lineage>
        <taxon>Bacteria</taxon>
        <taxon>Bacillati</taxon>
        <taxon>Actinomycetota</taxon>
        <taxon>Actinomycetes</taxon>
        <taxon>Streptosporangiales</taxon>
        <taxon>Thermomonosporaceae</taxon>
        <taxon>Actinocorallia</taxon>
    </lineage>
</organism>
<dbReference type="EMBL" id="BAAAUV010000005">
    <property type="protein sequence ID" value="GAA3208040.1"/>
    <property type="molecule type" value="Genomic_DNA"/>
</dbReference>
<dbReference type="InterPro" id="IPR007331">
    <property type="entry name" value="Htaa"/>
</dbReference>
<dbReference type="RefSeq" id="WP_344826455.1">
    <property type="nucleotide sequence ID" value="NZ_BAAAUV010000005.1"/>
</dbReference>
<evidence type="ECO:0000313" key="3">
    <source>
        <dbReference type="Proteomes" id="UP001501237"/>
    </source>
</evidence>
<comment type="caution">
    <text evidence="2">The sequence shown here is derived from an EMBL/GenBank/DDBJ whole genome shotgun (WGS) entry which is preliminary data.</text>
</comment>
<proteinExistence type="predicted"/>
<sequence>MSDGSLVWGVKKSFREYVEHSEGTIAASGQATRDGDAFVFPAAGEALRFTGTVAFEAHGGMLAVKITDPWIVEDEEGLALSVASPHRPDTRLVIARLSAPVVDGGRATAAAALTYEGVSLLGNVYSVKAELDPVVYPA</sequence>
<evidence type="ECO:0000259" key="1">
    <source>
        <dbReference type="Pfam" id="PF04213"/>
    </source>
</evidence>